<proteinExistence type="predicted"/>
<name>R0ANS9_9FIRM</name>
<accession>R0ANS9</accession>
<evidence type="ECO:0000313" key="1">
    <source>
        <dbReference type="EMBL" id="ENZ38068.1"/>
    </source>
</evidence>
<dbReference type="HOGENOM" id="CLU_2823422_0_0_9"/>
<comment type="caution">
    <text evidence="1">The sequence shown here is derived from an EMBL/GenBank/DDBJ whole genome shotgun (WGS) entry which is preliminary data.</text>
</comment>
<gene>
    <name evidence="1" type="ORF">HMPREF1097_02650</name>
</gene>
<dbReference type="PATRIC" id="fig|997897.5.peg.2818"/>
<dbReference type="EMBL" id="AGYG01000019">
    <property type="protein sequence ID" value="ENZ38068.1"/>
    <property type="molecule type" value="Genomic_DNA"/>
</dbReference>
<dbReference type="AlphaFoldDB" id="R0ANS9"/>
<reference evidence="1 2" key="1">
    <citation type="submission" date="2013-01" db="EMBL/GenBank/DDBJ databases">
        <title>The Genome Sequence of Clostridium bolteae 90B8.</title>
        <authorList>
            <consortium name="The Broad Institute Genome Sequencing Platform"/>
            <person name="Earl A."/>
            <person name="Ward D."/>
            <person name="Feldgarden M."/>
            <person name="Gevers D."/>
            <person name="Courvalin P."/>
            <person name="Lambert T."/>
            <person name="Walker B."/>
            <person name="Young S.K."/>
            <person name="Zeng Q."/>
            <person name="Gargeya S."/>
            <person name="Fitzgerald M."/>
            <person name="Haas B."/>
            <person name="Abouelleil A."/>
            <person name="Alvarado L."/>
            <person name="Arachchi H.M."/>
            <person name="Berlin A.M."/>
            <person name="Chapman S.B."/>
            <person name="Dewar J."/>
            <person name="Goldberg J."/>
            <person name="Griggs A."/>
            <person name="Gujja S."/>
            <person name="Hansen M."/>
            <person name="Howarth C."/>
            <person name="Imamovic A."/>
            <person name="Larimer J."/>
            <person name="McCowan C."/>
            <person name="Murphy C."/>
            <person name="Neiman D."/>
            <person name="Pearson M."/>
            <person name="Priest M."/>
            <person name="Roberts A."/>
            <person name="Saif S."/>
            <person name="Shea T."/>
            <person name="Sisk P."/>
            <person name="Sykes S."/>
            <person name="Wortman J."/>
            <person name="Nusbaum C."/>
            <person name="Birren B."/>
        </authorList>
    </citation>
    <scope>NUCLEOTIDE SEQUENCE [LARGE SCALE GENOMIC DNA]</scope>
    <source>
        <strain evidence="1 2">90B8</strain>
    </source>
</reference>
<protein>
    <submittedName>
        <fullName evidence="1">Uncharacterized protein</fullName>
    </submittedName>
</protein>
<dbReference type="Proteomes" id="UP000013041">
    <property type="component" value="Unassembled WGS sequence"/>
</dbReference>
<sequence length="66" mass="7358">MKEPVTLINSGIKLEKGKRYKAEVSFLVLEDMDANLIYEVIAQAIVRSGGGRTIVKDFIEINSDET</sequence>
<evidence type="ECO:0000313" key="2">
    <source>
        <dbReference type="Proteomes" id="UP000013041"/>
    </source>
</evidence>
<dbReference type="RefSeq" id="WP_002572360.1">
    <property type="nucleotide sequence ID" value="NZ_KB851154.1"/>
</dbReference>
<organism evidence="1 2">
    <name type="scientific">Enterocloster bolteae 90B8</name>
    <dbReference type="NCBI Taxonomy" id="997897"/>
    <lineage>
        <taxon>Bacteria</taxon>
        <taxon>Bacillati</taxon>
        <taxon>Bacillota</taxon>
        <taxon>Clostridia</taxon>
        <taxon>Lachnospirales</taxon>
        <taxon>Lachnospiraceae</taxon>
        <taxon>Enterocloster</taxon>
    </lineage>
</organism>